<dbReference type="Proteomes" id="UP001190926">
    <property type="component" value="Unassembled WGS sequence"/>
</dbReference>
<dbReference type="SUPFAM" id="SSF48403">
    <property type="entry name" value="Ankyrin repeat"/>
    <property type="match status" value="1"/>
</dbReference>
<dbReference type="SMART" id="SM00248">
    <property type="entry name" value="ANK"/>
    <property type="match status" value="5"/>
</dbReference>
<dbReference type="PANTHER" id="PTHR24186">
    <property type="entry name" value="PROTEIN PHOSPHATASE 1 REGULATORY SUBUNIT"/>
    <property type="match status" value="1"/>
</dbReference>
<gene>
    <name evidence="10" type="ORF">C2S53_008200</name>
</gene>
<dbReference type="PANTHER" id="PTHR24186:SF37">
    <property type="entry name" value="PGG DOMAIN-CONTAINING PROTEIN"/>
    <property type="match status" value="1"/>
</dbReference>
<keyword evidence="2 8" id="KW-0812">Transmembrane</keyword>
<organism evidence="10 11">
    <name type="scientific">Perilla frutescens var. hirtella</name>
    <name type="common">Perilla citriodora</name>
    <name type="synonym">Perilla setoyensis</name>
    <dbReference type="NCBI Taxonomy" id="608512"/>
    <lineage>
        <taxon>Eukaryota</taxon>
        <taxon>Viridiplantae</taxon>
        <taxon>Streptophyta</taxon>
        <taxon>Embryophyta</taxon>
        <taxon>Tracheophyta</taxon>
        <taxon>Spermatophyta</taxon>
        <taxon>Magnoliopsida</taxon>
        <taxon>eudicotyledons</taxon>
        <taxon>Gunneridae</taxon>
        <taxon>Pentapetalae</taxon>
        <taxon>asterids</taxon>
        <taxon>lamiids</taxon>
        <taxon>Lamiales</taxon>
        <taxon>Lamiaceae</taxon>
        <taxon>Nepetoideae</taxon>
        <taxon>Elsholtzieae</taxon>
        <taxon>Perilla</taxon>
    </lineage>
</organism>
<evidence type="ECO:0000259" key="9">
    <source>
        <dbReference type="Pfam" id="PF13962"/>
    </source>
</evidence>
<dbReference type="Pfam" id="PF12796">
    <property type="entry name" value="Ank_2"/>
    <property type="match status" value="2"/>
</dbReference>
<feature type="domain" description="PGG" evidence="9">
    <location>
        <begin position="212"/>
        <end position="322"/>
    </location>
</feature>
<accession>A0AAD4P3R0</accession>
<name>A0AAD4P3R0_PERFH</name>
<dbReference type="InterPro" id="IPR002110">
    <property type="entry name" value="Ankyrin_rpt"/>
</dbReference>
<evidence type="ECO:0000256" key="5">
    <source>
        <dbReference type="ARBA" id="ARBA00023043"/>
    </source>
</evidence>
<evidence type="ECO:0000256" key="8">
    <source>
        <dbReference type="SAM" id="Phobius"/>
    </source>
</evidence>
<dbReference type="Pfam" id="PF13962">
    <property type="entry name" value="PGG"/>
    <property type="match status" value="1"/>
</dbReference>
<protein>
    <recommendedName>
        <fullName evidence="9">PGG domain-containing protein</fullName>
    </recommendedName>
</protein>
<dbReference type="PROSITE" id="PS50297">
    <property type="entry name" value="ANK_REP_REGION"/>
    <property type="match status" value="1"/>
</dbReference>
<comment type="subcellular location">
    <subcellularLocation>
        <location evidence="1">Membrane</location>
        <topology evidence="1">Multi-pass membrane protein</topology>
    </subcellularLocation>
</comment>
<proteinExistence type="predicted"/>
<evidence type="ECO:0000256" key="2">
    <source>
        <dbReference type="ARBA" id="ARBA00022692"/>
    </source>
</evidence>
<keyword evidence="4 8" id="KW-1133">Transmembrane helix</keyword>
<dbReference type="GO" id="GO:0005886">
    <property type="term" value="C:plasma membrane"/>
    <property type="evidence" value="ECO:0007669"/>
    <property type="project" value="TreeGrafter"/>
</dbReference>
<feature type="transmembrane region" description="Helical" evidence="8">
    <location>
        <begin position="337"/>
        <end position="356"/>
    </location>
</feature>
<dbReference type="InterPro" id="IPR036770">
    <property type="entry name" value="Ankyrin_rpt-contain_sf"/>
</dbReference>
<feature type="transmembrane region" description="Helical" evidence="8">
    <location>
        <begin position="300"/>
        <end position="325"/>
    </location>
</feature>
<feature type="transmembrane region" description="Helical" evidence="8">
    <location>
        <begin position="220"/>
        <end position="237"/>
    </location>
</feature>
<reference evidence="10 11" key="1">
    <citation type="journal article" date="2021" name="Nat. Commun.">
        <title>Incipient diploidization of the medicinal plant Perilla within 10,000 years.</title>
        <authorList>
            <person name="Zhang Y."/>
            <person name="Shen Q."/>
            <person name="Leng L."/>
            <person name="Zhang D."/>
            <person name="Chen S."/>
            <person name="Shi Y."/>
            <person name="Ning Z."/>
            <person name="Chen S."/>
        </authorList>
    </citation>
    <scope>NUCLEOTIDE SEQUENCE [LARGE SCALE GENOMIC DNA]</scope>
    <source>
        <strain evidence="11">cv. PC099</strain>
    </source>
</reference>
<evidence type="ECO:0000313" key="10">
    <source>
        <dbReference type="EMBL" id="KAH6824937.1"/>
    </source>
</evidence>
<keyword evidence="6 8" id="KW-0472">Membrane</keyword>
<keyword evidence="11" id="KW-1185">Reference proteome</keyword>
<keyword evidence="3" id="KW-0677">Repeat</keyword>
<dbReference type="EMBL" id="SDAM02000273">
    <property type="protein sequence ID" value="KAH6824937.1"/>
    <property type="molecule type" value="Genomic_DNA"/>
</dbReference>
<dbReference type="Gene3D" id="1.25.40.20">
    <property type="entry name" value="Ankyrin repeat-containing domain"/>
    <property type="match status" value="1"/>
</dbReference>
<keyword evidence="5 7" id="KW-0040">ANK repeat</keyword>
<evidence type="ECO:0000256" key="4">
    <source>
        <dbReference type="ARBA" id="ARBA00022989"/>
    </source>
</evidence>
<feature type="transmembrane region" description="Helical" evidence="8">
    <location>
        <begin position="269"/>
        <end position="288"/>
    </location>
</feature>
<evidence type="ECO:0000313" key="11">
    <source>
        <dbReference type="Proteomes" id="UP001190926"/>
    </source>
</evidence>
<feature type="repeat" description="ANK" evidence="7">
    <location>
        <begin position="142"/>
        <end position="164"/>
    </location>
</feature>
<evidence type="ECO:0000256" key="6">
    <source>
        <dbReference type="ARBA" id="ARBA00023136"/>
    </source>
</evidence>
<dbReference type="AlphaFoldDB" id="A0AAD4P3R0"/>
<dbReference type="InterPro" id="IPR026961">
    <property type="entry name" value="PGG_dom"/>
</dbReference>
<comment type="caution">
    <text evidence="10">The sequence shown here is derived from an EMBL/GenBank/DDBJ whole genome shotgun (WGS) entry which is preliminary data.</text>
</comment>
<evidence type="ECO:0000256" key="3">
    <source>
        <dbReference type="ARBA" id="ARBA00022737"/>
    </source>
</evidence>
<sequence>MMLQQQGINLLHIATKWRKEGIVDELLNTNRWLARSLDSQQSSPLHIAAEEGWLEIAKKLSSFAPETCGWRNCQSMNPIHVAAMNGRVEILEELLPINCLAARERVYRGQTVLHLCVEYRQLGALKFLVGKLGDLVEAEDEDGETVLHWAVRSNQLEMIKYLAEGKTIIKNTMNSMGKTALKILQESPRDTTTNNYSEIETILLSLPDESEHELLKMSDTTMMVVVLIATVAFQATLSPPGGFWQDDSPTHKAGKAVMASTHPTKYQEFVAANMAAIVSSLIILFFMTTGLLSKFLLIRIFAYCAMVLSLIFIVTSYNISVTVIAPDKGTQPVLLRLIWIVVVIVMVIVMIMAFILGTSTKNEYSLVTNATPSIVESCATGPTVCFPGLWLVSITTDSYKVSENSLKVQSGIPISFDLKIKIKIVVCGCSDSDMGEGAVICRARCYRVTCDYTLQMRFWKF</sequence>
<evidence type="ECO:0000256" key="1">
    <source>
        <dbReference type="ARBA" id="ARBA00004141"/>
    </source>
</evidence>
<evidence type="ECO:0000256" key="7">
    <source>
        <dbReference type="PROSITE-ProRule" id="PRU00023"/>
    </source>
</evidence>
<dbReference type="PROSITE" id="PS50088">
    <property type="entry name" value="ANK_REPEAT"/>
    <property type="match status" value="1"/>
</dbReference>